<protein>
    <submittedName>
        <fullName evidence="2">Uncharacterized protein</fullName>
    </submittedName>
</protein>
<dbReference type="AlphaFoldDB" id="A0A917QAK0"/>
<name>A0A917QAK0_9NOCA</name>
<dbReference type="Proteomes" id="UP000612956">
    <property type="component" value="Unassembled WGS sequence"/>
</dbReference>
<proteinExistence type="predicted"/>
<reference evidence="2" key="2">
    <citation type="submission" date="2020-09" db="EMBL/GenBank/DDBJ databases">
        <authorList>
            <person name="Sun Q."/>
            <person name="Zhou Y."/>
        </authorList>
    </citation>
    <scope>NUCLEOTIDE SEQUENCE</scope>
    <source>
        <strain evidence="2">CGMCC 4.7278</strain>
    </source>
</reference>
<organism evidence="2 3">
    <name type="scientific">Nocardia camponoti</name>
    <dbReference type="NCBI Taxonomy" id="1616106"/>
    <lineage>
        <taxon>Bacteria</taxon>
        <taxon>Bacillati</taxon>
        <taxon>Actinomycetota</taxon>
        <taxon>Actinomycetes</taxon>
        <taxon>Mycobacteriales</taxon>
        <taxon>Nocardiaceae</taxon>
        <taxon>Nocardia</taxon>
    </lineage>
</organism>
<accession>A0A917QAK0</accession>
<feature type="region of interest" description="Disordered" evidence="1">
    <location>
        <begin position="1"/>
        <end position="30"/>
    </location>
</feature>
<comment type="caution">
    <text evidence="2">The sequence shown here is derived from an EMBL/GenBank/DDBJ whole genome shotgun (WGS) entry which is preliminary data.</text>
</comment>
<evidence type="ECO:0000313" key="3">
    <source>
        <dbReference type="Proteomes" id="UP000612956"/>
    </source>
</evidence>
<dbReference type="Pfam" id="PF19457">
    <property type="entry name" value="DUF5994"/>
    <property type="match status" value="1"/>
</dbReference>
<dbReference type="RefSeq" id="WP_188827091.1">
    <property type="nucleotide sequence ID" value="NZ_BMMW01000001.1"/>
</dbReference>
<evidence type="ECO:0000313" key="2">
    <source>
        <dbReference type="EMBL" id="GGK36704.1"/>
    </source>
</evidence>
<evidence type="ECO:0000256" key="1">
    <source>
        <dbReference type="SAM" id="MobiDB-lite"/>
    </source>
</evidence>
<dbReference type="EMBL" id="BMMW01000001">
    <property type="protein sequence ID" value="GGK36704.1"/>
    <property type="molecule type" value="Genomic_DNA"/>
</dbReference>
<reference evidence="2" key="1">
    <citation type="journal article" date="2014" name="Int. J. Syst. Evol. Microbiol.">
        <title>Complete genome sequence of Corynebacterium casei LMG S-19264T (=DSM 44701T), isolated from a smear-ripened cheese.</title>
        <authorList>
            <consortium name="US DOE Joint Genome Institute (JGI-PGF)"/>
            <person name="Walter F."/>
            <person name="Albersmeier A."/>
            <person name="Kalinowski J."/>
            <person name="Ruckert C."/>
        </authorList>
    </citation>
    <scope>NUCLEOTIDE SEQUENCE</scope>
    <source>
        <strain evidence="2">CGMCC 4.7278</strain>
    </source>
</reference>
<keyword evidence="3" id="KW-1185">Reference proteome</keyword>
<dbReference type="InterPro" id="IPR046036">
    <property type="entry name" value="DUF5994"/>
</dbReference>
<gene>
    <name evidence="2" type="ORF">GCM10011591_05440</name>
</gene>
<sequence length="147" mass="16328">MTTPQHAADHGLGNFSATPGGGQPFDTPTRTPRLLLRERDDAHVDLDGVWWPRTGNLTAELHNLVTALTGRLGETTRITFDWNSLSRWQRRIDGPDGIEVTNPLPHQPLHVMFIYGTGDEPLRLLVIEPNTGRAQAEATIRSTIHPN</sequence>